<dbReference type="Proteomes" id="UP001629113">
    <property type="component" value="Unassembled WGS sequence"/>
</dbReference>
<keyword evidence="3" id="KW-1185">Reference proteome</keyword>
<feature type="region of interest" description="Disordered" evidence="1">
    <location>
        <begin position="325"/>
        <end position="347"/>
    </location>
</feature>
<accession>A0ABR4PPT4</accession>
<sequence length="660" mass="73229">MNPRSSSTAAGPSGRAGQDSEPEPYVKVLKELNKKHGPVVGATTYDHIHIRADVELGPTEARELGFGEHVWVSRIGTHLHMPPKLYWKALSLGHVVLVRGFPLNWSIELAKQWIYNNYPRYGRILAMPVLLDLAARRTFRWIIFENPNSAIGFQNETLWLNPPITANTPGTYIEEFALTRTSDTNGLLQAFSIGLQGADVENARAWYLLNARAGFWAKRKKQYWDSIVPKNNSSQAQHEYLRQEAGIRGQAGPQPAGTGPVHSSARENLSGNNVVSQRTHIDAGQGPMTAGGIQPYLGMSTGLDNPAVAERYKNSANYTQRLAQIPESEEESSYLPPPPVFGYQQNLGPNLASAGQFSAPNRSSGYVLKEHKRNVIPGLPQMSPFPGQGEQAEGRSGVNAQGRSQGPSHVATCSKTVSEAKYQEKPQESAHLNPERDHSQVSRPKSIDNVPDLDLPRAAESSEPLYKQNRVVHLLNLPRTIIAADVSDAICEGPLYSIQFGTNVEEGTREATIIFCRSSSAELFYNALLKEKQRNVPRRFQFCVDAELGEPYPANDIIKAMSMGTAPRRRLTIMKRLLFDTVGEYDLRILCEETVGKRNIQSVRVKGSRYARIVFTEVPAAIHMMHVLRGMVARDSTWQGADVIYSKDPCESTWQPLKNS</sequence>
<feature type="region of interest" description="Disordered" evidence="1">
    <location>
        <begin position="1"/>
        <end position="22"/>
    </location>
</feature>
<feature type="compositionally biased region" description="Polar residues" evidence="1">
    <location>
        <begin position="1"/>
        <end position="10"/>
    </location>
</feature>
<feature type="compositionally biased region" description="Basic and acidic residues" evidence="1">
    <location>
        <begin position="421"/>
        <end position="440"/>
    </location>
</feature>
<proteinExistence type="predicted"/>
<evidence type="ECO:0000256" key="1">
    <source>
        <dbReference type="SAM" id="MobiDB-lite"/>
    </source>
</evidence>
<dbReference type="EMBL" id="JBFCZG010000002">
    <property type="protein sequence ID" value="KAL3425384.1"/>
    <property type="molecule type" value="Genomic_DNA"/>
</dbReference>
<organism evidence="2 3">
    <name type="scientific">Phlyctema vagabunda</name>
    <dbReference type="NCBI Taxonomy" id="108571"/>
    <lineage>
        <taxon>Eukaryota</taxon>
        <taxon>Fungi</taxon>
        <taxon>Dikarya</taxon>
        <taxon>Ascomycota</taxon>
        <taxon>Pezizomycotina</taxon>
        <taxon>Leotiomycetes</taxon>
        <taxon>Helotiales</taxon>
        <taxon>Dermateaceae</taxon>
        <taxon>Phlyctema</taxon>
    </lineage>
</organism>
<comment type="caution">
    <text evidence="2">The sequence shown here is derived from an EMBL/GenBank/DDBJ whole genome shotgun (WGS) entry which is preliminary data.</text>
</comment>
<protein>
    <recommendedName>
        <fullName evidence="4">RRM domain-containing protein</fullName>
    </recommendedName>
</protein>
<evidence type="ECO:0000313" key="2">
    <source>
        <dbReference type="EMBL" id="KAL3425384.1"/>
    </source>
</evidence>
<evidence type="ECO:0008006" key="4">
    <source>
        <dbReference type="Google" id="ProtNLM"/>
    </source>
</evidence>
<name>A0ABR4PPT4_9HELO</name>
<feature type="region of interest" description="Disordered" evidence="1">
    <location>
        <begin position="377"/>
        <end position="461"/>
    </location>
</feature>
<evidence type="ECO:0000313" key="3">
    <source>
        <dbReference type="Proteomes" id="UP001629113"/>
    </source>
</evidence>
<gene>
    <name evidence="2" type="ORF">PVAG01_02175</name>
</gene>
<feature type="compositionally biased region" description="Polar residues" evidence="1">
    <location>
        <begin position="398"/>
        <end position="417"/>
    </location>
</feature>
<reference evidence="2 3" key="1">
    <citation type="submission" date="2024-06" db="EMBL/GenBank/DDBJ databases">
        <title>Complete genome of Phlyctema vagabunda strain 19-DSS-EL-015.</title>
        <authorList>
            <person name="Fiorenzani C."/>
        </authorList>
    </citation>
    <scope>NUCLEOTIDE SEQUENCE [LARGE SCALE GENOMIC DNA]</scope>
    <source>
        <strain evidence="2 3">19-DSS-EL-015</strain>
    </source>
</reference>